<dbReference type="GO" id="GO:0000492">
    <property type="term" value="P:box C/D snoRNP assembly"/>
    <property type="evidence" value="ECO:0007669"/>
    <property type="project" value="TreeGrafter"/>
</dbReference>
<evidence type="ECO:0000256" key="1">
    <source>
        <dbReference type="SAM" id="MobiDB-lite"/>
    </source>
</evidence>
<dbReference type="EMBL" id="BLKM01011117">
    <property type="protein sequence ID" value="GFG32271.1"/>
    <property type="molecule type" value="Genomic_DNA"/>
</dbReference>
<dbReference type="AlphaFoldDB" id="A0A6L2PKC9"/>
<gene>
    <name evidence="2" type="ORF">Cfor_00186</name>
    <name evidence="3" type="ORF">Cfor_00290</name>
</gene>
<dbReference type="InterPro" id="IPR039136">
    <property type="entry name" value="NUFIP1-like"/>
</dbReference>
<dbReference type="GO" id="GO:0003723">
    <property type="term" value="F:RNA binding"/>
    <property type="evidence" value="ECO:0007669"/>
    <property type="project" value="InterPro"/>
</dbReference>
<evidence type="ECO:0000313" key="2">
    <source>
        <dbReference type="EMBL" id="GFG32271.1"/>
    </source>
</evidence>
<protein>
    <submittedName>
        <fullName evidence="3">Uncharacterized protein</fullName>
    </submittedName>
</protein>
<evidence type="ECO:0000313" key="3">
    <source>
        <dbReference type="EMBL" id="GFG32814.1"/>
    </source>
</evidence>
<dbReference type="Proteomes" id="UP000502823">
    <property type="component" value="Unassembled WGS sequence"/>
</dbReference>
<dbReference type="GO" id="GO:0005634">
    <property type="term" value="C:nucleus"/>
    <property type="evidence" value="ECO:0007669"/>
    <property type="project" value="TreeGrafter"/>
</dbReference>
<dbReference type="PANTHER" id="PTHR13309:SF0">
    <property type="entry name" value="FMR1-INTERACTING PROTEIN NUFIP1"/>
    <property type="match status" value="1"/>
</dbReference>
<dbReference type="EMBL" id="BLKM01011324">
    <property type="protein sequence ID" value="GFG32814.1"/>
    <property type="molecule type" value="Genomic_DNA"/>
</dbReference>
<sequence length="263" mass="28945">MVSHTKNEAVSCKDKTLNTNADIVDSCGPEILDGVKAGGRGNNKHEYCVTSSAKFDDSDSGPEEAPILRESNGVQDSGSTNTCVKSQENENTSLTLRKRRRHHKPNSHKKAKLAPCEKTGGVCYERNASNRSSHIRKRKLTLLEKLLSHEIRHERNMILQCVRYTVQNNFFATNASAEGQKSQHRSSALLQCIRYVIGTNFLSMCQTHTLQCDDTKGIKITGGGECHNCTLVCESVNEVNTNCVHESERGGANEGHVTDATSL</sequence>
<dbReference type="OrthoDB" id="273070at2759"/>
<feature type="region of interest" description="Disordered" evidence="1">
    <location>
        <begin position="52"/>
        <end position="112"/>
    </location>
</feature>
<comment type="caution">
    <text evidence="3">The sequence shown here is derived from an EMBL/GenBank/DDBJ whole genome shotgun (WGS) entry which is preliminary data.</text>
</comment>
<proteinExistence type="predicted"/>
<organism evidence="3 4">
    <name type="scientific">Coptotermes formosanus</name>
    <name type="common">Formosan subterranean termite</name>
    <dbReference type="NCBI Taxonomy" id="36987"/>
    <lineage>
        <taxon>Eukaryota</taxon>
        <taxon>Metazoa</taxon>
        <taxon>Ecdysozoa</taxon>
        <taxon>Arthropoda</taxon>
        <taxon>Hexapoda</taxon>
        <taxon>Insecta</taxon>
        <taxon>Pterygota</taxon>
        <taxon>Neoptera</taxon>
        <taxon>Polyneoptera</taxon>
        <taxon>Dictyoptera</taxon>
        <taxon>Blattodea</taxon>
        <taxon>Blattoidea</taxon>
        <taxon>Termitoidae</taxon>
        <taxon>Rhinotermitidae</taxon>
        <taxon>Coptotermes</taxon>
    </lineage>
</organism>
<name>A0A6L2PKC9_COPFO</name>
<evidence type="ECO:0000313" key="4">
    <source>
        <dbReference type="Proteomes" id="UP000502823"/>
    </source>
</evidence>
<feature type="compositionally biased region" description="Polar residues" evidence="1">
    <location>
        <begin position="72"/>
        <end position="95"/>
    </location>
</feature>
<keyword evidence="4" id="KW-1185">Reference proteome</keyword>
<reference evidence="4" key="2">
    <citation type="submission" date="2020-01" db="EMBL/GenBank/DDBJ databases">
        <title>Draft genome sequence of the Termite Coptotermes fromosanus.</title>
        <authorList>
            <person name="Itakura S."/>
            <person name="Yosikawa Y."/>
            <person name="Umezawa K."/>
        </authorList>
    </citation>
    <scope>NUCLEOTIDE SEQUENCE [LARGE SCALE GENOMIC DNA]</scope>
</reference>
<feature type="compositionally biased region" description="Basic residues" evidence="1">
    <location>
        <begin position="96"/>
        <end position="112"/>
    </location>
</feature>
<dbReference type="InParanoid" id="A0A6L2PKC9"/>
<dbReference type="PANTHER" id="PTHR13309">
    <property type="entry name" value="NUCLEAR FRAGILE X MENTAL RETARDATION PROTEIN INTERACTING PROTEIN 1"/>
    <property type="match status" value="1"/>
</dbReference>
<reference evidence="3" key="1">
    <citation type="journal article" date="2020" name="J. Asia-Pac. Entomol.">
        <title>Draft genome sequence of the termite, Coptotermes formosanus: Genetic insights into the pyruvate dehydrogenase complex of the termite.</title>
        <authorList>
            <person name="Itakura S."/>
            <person name="Yosikawa Y."/>
            <person name="Togami Y."/>
            <person name="Umezawa K."/>
        </authorList>
    </citation>
    <scope>NUCLEOTIDE SEQUENCE</scope>
    <source>
        <tissue evidence="3">Head</tissue>
    </source>
</reference>
<accession>A0A6L2PKC9</accession>